<evidence type="ECO:0000256" key="4">
    <source>
        <dbReference type="ARBA" id="ARBA00022968"/>
    </source>
</evidence>
<dbReference type="InterPro" id="IPR025846">
    <property type="entry name" value="TBL_N"/>
</dbReference>
<keyword evidence="3 7" id="KW-0812">Transmembrane</keyword>
<dbReference type="Pfam" id="PF14416">
    <property type="entry name" value="PMR5N"/>
    <property type="match status" value="1"/>
</dbReference>
<dbReference type="Pfam" id="PF13839">
    <property type="entry name" value="PC-Esterase"/>
    <property type="match status" value="1"/>
</dbReference>
<comment type="subcellular location">
    <subcellularLocation>
        <location evidence="1">Membrane</location>
        <topology evidence="1">Single-pass membrane protein</topology>
    </subcellularLocation>
</comment>
<feature type="domain" description="Trichome birefringence-like N-terminal" evidence="9">
    <location>
        <begin position="140"/>
        <end position="193"/>
    </location>
</feature>
<keyword evidence="4" id="KW-0735">Signal-anchor</keyword>
<dbReference type="EMBL" id="JARYMX010000005">
    <property type="protein sequence ID" value="KAJ9548940.1"/>
    <property type="molecule type" value="Genomic_DNA"/>
</dbReference>
<keyword evidence="6 7" id="KW-0472">Membrane</keyword>
<organism evidence="10 11">
    <name type="scientific">Centaurea solstitialis</name>
    <name type="common">yellow star-thistle</name>
    <dbReference type="NCBI Taxonomy" id="347529"/>
    <lineage>
        <taxon>Eukaryota</taxon>
        <taxon>Viridiplantae</taxon>
        <taxon>Streptophyta</taxon>
        <taxon>Embryophyta</taxon>
        <taxon>Tracheophyta</taxon>
        <taxon>Spermatophyta</taxon>
        <taxon>Magnoliopsida</taxon>
        <taxon>eudicotyledons</taxon>
        <taxon>Gunneridae</taxon>
        <taxon>Pentapetalae</taxon>
        <taxon>asterids</taxon>
        <taxon>campanulids</taxon>
        <taxon>Asterales</taxon>
        <taxon>Asteraceae</taxon>
        <taxon>Carduoideae</taxon>
        <taxon>Cardueae</taxon>
        <taxon>Centaureinae</taxon>
        <taxon>Centaurea</taxon>
    </lineage>
</organism>
<evidence type="ECO:0000259" key="9">
    <source>
        <dbReference type="Pfam" id="PF14416"/>
    </source>
</evidence>
<protein>
    <recommendedName>
        <fullName evidence="12">Trichome birefringence-like N-terminal domain-containing protein</fullName>
    </recommendedName>
</protein>
<evidence type="ECO:0000313" key="11">
    <source>
        <dbReference type="Proteomes" id="UP001172457"/>
    </source>
</evidence>
<dbReference type="PANTHER" id="PTHR32285">
    <property type="entry name" value="PROTEIN TRICHOME BIREFRINGENCE-LIKE 9-RELATED"/>
    <property type="match status" value="1"/>
</dbReference>
<evidence type="ECO:0008006" key="12">
    <source>
        <dbReference type="Google" id="ProtNLM"/>
    </source>
</evidence>
<proteinExistence type="inferred from homology"/>
<evidence type="ECO:0000259" key="8">
    <source>
        <dbReference type="Pfam" id="PF13839"/>
    </source>
</evidence>
<dbReference type="GO" id="GO:0016020">
    <property type="term" value="C:membrane"/>
    <property type="evidence" value="ECO:0007669"/>
    <property type="project" value="UniProtKB-SubCell"/>
</dbReference>
<comment type="similarity">
    <text evidence="2">Belongs to the PC-esterase family. TBL subfamily.</text>
</comment>
<dbReference type="Proteomes" id="UP001172457">
    <property type="component" value="Chromosome 5"/>
</dbReference>
<feature type="transmembrane region" description="Helical" evidence="7">
    <location>
        <begin position="90"/>
        <end position="112"/>
    </location>
</feature>
<evidence type="ECO:0000256" key="3">
    <source>
        <dbReference type="ARBA" id="ARBA00022692"/>
    </source>
</evidence>
<dbReference type="PANTHER" id="PTHR32285:SF303">
    <property type="entry name" value="PMR5 DOMAIN, PC-ESTERASE, PROTEIN TRICHOME BIREFRINGENCE-LIKE 34"/>
    <property type="match status" value="1"/>
</dbReference>
<evidence type="ECO:0000256" key="2">
    <source>
        <dbReference type="ARBA" id="ARBA00007727"/>
    </source>
</evidence>
<comment type="caution">
    <text evidence="10">The sequence shown here is derived from an EMBL/GenBank/DDBJ whole genome shotgun (WGS) entry which is preliminary data.</text>
</comment>
<dbReference type="InterPro" id="IPR029962">
    <property type="entry name" value="TBL"/>
</dbReference>
<keyword evidence="11" id="KW-1185">Reference proteome</keyword>
<evidence type="ECO:0000256" key="5">
    <source>
        <dbReference type="ARBA" id="ARBA00022989"/>
    </source>
</evidence>
<evidence type="ECO:0000256" key="1">
    <source>
        <dbReference type="ARBA" id="ARBA00004167"/>
    </source>
</evidence>
<accession>A0AA38SU96</accession>
<name>A0AA38SU96_9ASTR</name>
<dbReference type="GO" id="GO:0005794">
    <property type="term" value="C:Golgi apparatus"/>
    <property type="evidence" value="ECO:0007669"/>
    <property type="project" value="TreeGrafter"/>
</dbReference>
<evidence type="ECO:0000313" key="10">
    <source>
        <dbReference type="EMBL" id="KAJ9548940.1"/>
    </source>
</evidence>
<keyword evidence="5 7" id="KW-1133">Transmembrane helix</keyword>
<dbReference type="InterPro" id="IPR026057">
    <property type="entry name" value="TBL_C"/>
</dbReference>
<reference evidence="10" key="1">
    <citation type="submission" date="2023-03" db="EMBL/GenBank/DDBJ databases">
        <title>Chromosome-scale reference genome and RAD-based genetic map of yellow starthistle (Centaurea solstitialis) reveal putative structural variation and QTLs associated with invader traits.</title>
        <authorList>
            <person name="Reatini B."/>
            <person name="Cang F.A."/>
            <person name="Jiang Q."/>
            <person name="Mckibben M.T.W."/>
            <person name="Barker M.S."/>
            <person name="Rieseberg L.H."/>
            <person name="Dlugosch K.M."/>
        </authorList>
    </citation>
    <scope>NUCLEOTIDE SEQUENCE</scope>
    <source>
        <strain evidence="10">CAN-66</strain>
        <tissue evidence="10">Leaf</tissue>
    </source>
</reference>
<evidence type="ECO:0000256" key="7">
    <source>
        <dbReference type="SAM" id="Phobius"/>
    </source>
</evidence>
<feature type="domain" description="Trichome birefringence-like C-terminal" evidence="8">
    <location>
        <begin position="194"/>
        <end position="483"/>
    </location>
</feature>
<sequence>MRAKSIHRMMRWLQELSSVSDDHLYGIVVVERIHYLEEEENCKRSLIAIHAGHSPLRRSGVTGCKGPRERVCVMEKKKKRMVGIWDVKHMFESSLIIFFIIGALATTAVYYVNSDHEQQRSPPPPQVVNKAAIDYDSLDGCDLFSGKWVHDNNSYPLYQELQCPYIPGEFACGQHGRIDSNYLQWRWQPHACNIPRFDAREVLERLRGKRVIFVGDSVNRNQWISMVCMLQTVIPTGQKKMQKVVDVSLFTFKAFEYDVSIDFYWAPLLVESNADHPSKHKRNERVIHVQSIENHAKNWVNADVLVFNSYLWWGTPTMKILYGSIEDSKRSNIVSNHRGYRMVLKIWSKWLRIHINHTRTQSYFMTMTATHQRGVDWGKEGSANCLNETEPVMKDGFWESGSDLKMMRILESSLNKLKQKGVNVHMMNITQLTQYRKDAHPSIHRLFYSTLKAKQLSNPSCYADCTHWCLPGVPDTWNELLLTYILRGNRS</sequence>
<dbReference type="AlphaFoldDB" id="A0AA38SU96"/>
<gene>
    <name evidence="10" type="ORF">OSB04_021483</name>
</gene>
<dbReference type="GO" id="GO:0016413">
    <property type="term" value="F:O-acetyltransferase activity"/>
    <property type="evidence" value="ECO:0007669"/>
    <property type="project" value="InterPro"/>
</dbReference>
<evidence type="ECO:0000256" key="6">
    <source>
        <dbReference type="ARBA" id="ARBA00023136"/>
    </source>
</evidence>